<dbReference type="VEuPathDB" id="TriTrypDB:ECC02_003131"/>
<dbReference type="VEuPathDB" id="TriTrypDB:TcBrA4_0085760"/>
<comment type="caution">
    <text evidence="1">The sequence shown here is derived from an EMBL/GenBank/DDBJ whole genome shotgun (WGS) entry which is preliminary data.</text>
</comment>
<evidence type="ECO:0000313" key="1">
    <source>
        <dbReference type="EMBL" id="PWV01425.1"/>
    </source>
</evidence>
<dbReference type="Proteomes" id="UP000246121">
    <property type="component" value="Unassembled WGS sequence"/>
</dbReference>
<name>A0A2V2VZC2_TRYCR</name>
<dbReference type="VEuPathDB" id="TriTrypDB:Tc_MARK_4772"/>
<dbReference type="VEuPathDB" id="TriTrypDB:TCDM_00516"/>
<dbReference type="VEuPathDB" id="TriTrypDB:TCSYLVIO_006062"/>
<dbReference type="AlphaFoldDB" id="A0A2V2VZC2"/>
<dbReference type="VEuPathDB" id="TriTrypDB:TcCLB.506211.80"/>
<sequence length="1144" mass="128898">MPNRAWEDPLEACYDTELFDALLGTEESVSATIRQEKASSVFSNVFMVGGSLFSRRRAAAMGRSHSTRLRGVFLSWIDYGSIYCPFTRQFVSLRSAHWSHLVAAGFGIDSRLRHGRCVVLVRPEKLERLAYDVQQCQTAPHQPKDKKPSHPLALWSPLLQESLGGLLKTMSVGDTNAVVQRVREFLSDANCTWTNRRIPLSFYDLDLDKRRIFRWAPGNEKDPMDSDRGVSTEEVMKFGESYLHQCLQWRTSVLQKRKKKTFSHMETIALTPLAPVTFAIPPQKGKAAALIDRHSTVNVAPFVVPNSRMAYLSLTYNPKMPLLEAAVTTILGARFSEEIFYCPLEHCVDYSTLMDLQAYRLQWSSFGTVKLEEGTPLLHLGMHMDPSKNPPPPTIPLVVISNAHLLSKRAITRLLEQWTRNGLAWNTESRHLRATGQSKREVLLRTGNLMRTIDAGAPLFGNVYALFIGYSPSCEQTPIFDDKHVVAEIQGKNARVSVLAPVPGAMFFLEEPLVEALRRVARRFQESMNATERTIFIEELCDAMSCIIVPAVEEVKEDEVTCSDTIHRHGTSGVKLYELEEEDMLFLLKEACEAFLTEPAGKRDVGLLPYEQLLCRYPRFAAMRVRHNLLCEYPLKIEGTESHSEFLFTGPSKSMEGVCKERLFPVKQHSTVVESRRSAVELAGVEHDARKRACVLNRTLRSISHAFTGSSIFPTTSSTSTHFRMHASDKKHQLIAEQRYDPLFEPPVLLGCWTRTLLFCAPMAADMLPLRCLLYGDLIAAEEQNKAFVVVDLDVFHVDYVSYPPDRRCRLFGIRLRYNSNLDTDEGCEVREAATRALQDVLVKSAVEARLFPIWTHDMSSTKRHNPNEKKLSHGYTTEGGRSFLPHFYFEELDECVSAAIPNLVERRIFALAMAQRGPLLLTIGTPVVALRTFSSHITRGAWCRVVRFVPIKEFLSHGSLQLPVQVGSSCDRAADLSLARRYFHHQRGSNSVPILQPILDGAERLTEAMETVVLPAAMLVGGYHSLHYYALPTVQLPLLAPCQYAAASTLFHPLFAHEDSLMEFVSMESRAKAVEMMMMSPLSSLSPQRSGGFLCNDFFEDVEPSTQNTKDEIRQQEEKEGKACKYRAMQSDVLSALSLFPSS</sequence>
<proteinExistence type="predicted"/>
<organism evidence="1 2">
    <name type="scientific">Trypanosoma cruzi</name>
    <dbReference type="NCBI Taxonomy" id="5693"/>
    <lineage>
        <taxon>Eukaryota</taxon>
        <taxon>Discoba</taxon>
        <taxon>Euglenozoa</taxon>
        <taxon>Kinetoplastea</taxon>
        <taxon>Metakinetoplastina</taxon>
        <taxon>Trypanosomatida</taxon>
        <taxon>Trypanosomatidae</taxon>
        <taxon>Trypanosoma</taxon>
        <taxon>Schizotrypanum</taxon>
    </lineage>
</organism>
<evidence type="ECO:0000313" key="2">
    <source>
        <dbReference type="Proteomes" id="UP000246121"/>
    </source>
</evidence>
<dbReference type="VEuPathDB" id="TriTrypDB:BCY84_18593"/>
<protein>
    <submittedName>
        <fullName evidence="1">Uncharacterized protein</fullName>
    </submittedName>
</protein>
<accession>A0A2V2VZC2</accession>
<dbReference type="VEuPathDB" id="TriTrypDB:TcCL_NonESM02488"/>
<dbReference type="VEuPathDB" id="TriTrypDB:TcG_01114"/>
<dbReference type="VEuPathDB" id="TriTrypDB:C4B63_4g425"/>
<dbReference type="VEuPathDB" id="TriTrypDB:TCDM_00517"/>
<dbReference type="EMBL" id="PRFA01000004">
    <property type="protein sequence ID" value="PWV01425.1"/>
    <property type="molecule type" value="Genomic_DNA"/>
</dbReference>
<dbReference type="VEuPathDB" id="TriTrypDB:C3747_18g284"/>
<dbReference type="VEuPathDB" id="TriTrypDB:TcCLB.508895.40"/>
<reference evidence="1 2" key="1">
    <citation type="journal article" date="2018" name="Microb. Genom.">
        <title>Expanding an expanded genome: long-read sequencing of Trypanosoma cruzi.</title>
        <authorList>
            <person name="Berna L."/>
            <person name="Rodriguez M."/>
            <person name="Chiribao M.L."/>
            <person name="Parodi-Talice A."/>
            <person name="Pita S."/>
            <person name="Rijo G."/>
            <person name="Alvarez-Valin F."/>
            <person name="Robello C."/>
        </authorList>
    </citation>
    <scope>NUCLEOTIDE SEQUENCE [LARGE SCALE GENOMIC DNA]</scope>
    <source>
        <strain evidence="1 2">Dm28c</strain>
    </source>
</reference>
<gene>
    <name evidence="1" type="ORF">C4B63_4g425</name>
</gene>